<feature type="compositionally biased region" description="Acidic residues" evidence="1">
    <location>
        <begin position="463"/>
        <end position="475"/>
    </location>
</feature>
<dbReference type="AlphaFoldDB" id="A0A1Q9E4F6"/>
<dbReference type="EMBL" id="LSRX01000267">
    <property type="protein sequence ID" value="OLQ02307.1"/>
    <property type="molecule type" value="Genomic_DNA"/>
</dbReference>
<evidence type="ECO:0000256" key="1">
    <source>
        <dbReference type="SAM" id="MobiDB-lite"/>
    </source>
</evidence>
<name>A0A1Q9E4F6_SYMMI</name>
<feature type="domain" description="Reverse transcriptase Ty1/copia-type" evidence="2">
    <location>
        <begin position="594"/>
        <end position="836"/>
    </location>
</feature>
<dbReference type="InterPro" id="IPR043502">
    <property type="entry name" value="DNA/RNA_pol_sf"/>
</dbReference>
<organism evidence="3 4">
    <name type="scientific">Symbiodinium microadriaticum</name>
    <name type="common">Dinoflagellate</name>
    <name type="synonym">Zooxanthella microadriatica</name>
    <dbReference type="NCBI Taxonomy" id="2951"/>
    <lineage>
        <taxon>Eukaryota</taxon>
        <taxon>Sar</taxon>
        <taxon>Alveolata</taxon>
        <taxon>Dinophyceae</taxon>
        <taxon>Suessiales</taxon>
        <taxon>Symbiodiniaceae</taxon>
        <taxon>Symbiodinium</taxon>
    </lineage>
</organism>
<comment type="caution">
    <text evidence="3">The sequence shown here is derived from an EMBL/GenBank/DDBJ whole genome shotgun (WGS) entry which is preliminary data.</text>
</comment>
<keyword evidence="4" id="KW-1185">Reference proteome</keyword>
<accession>A0A1Q9E4F6</accession>
<evidence type="ECO:0000313" key="3">
    <source>
        <dbReference type="EMBL" id="OLQ02307.1"/>
    </source>
</evidence>
<sequence>MANAFTESKPVFLDRIKLAGVPDAAKDRLLASGVDTVAKFAFAAGQPGETPSDDKLNALVRVADEEIPVATTAALRRLAFESQTLMIAQVKALVENKSEDQRAELAPAERAERLRQQGIRLAGISRRGESECSYQSYDLVMKMIQDNTITYLSPSKFGSRHEELKMDKPRKELDVVSGTVQVKDRHQEVLCSPHTPLLLHHALQRRALAMDLVGAATFDIVQEYHEFLLSHLSMDPPPGYRRIDVSQVLEADRTGWLRLAEKLPTGLRRNAAGALPLDEVAAVRGVCIYVLNPIARKLIRWLTTSDPLVRADVMPRYQPQRIVWRRGILRNWAIGGVRGGCHLSAVFMKARGAYLGPEVAKDPHAYAFEVDAMKALPLPNTNTRGPPKEWIAEHGKTPRYAKFLRESFSPEATIAQDRELDQELGFDPAVPDLGDLGFEGLGDYVELPRDVLPEGSGTYDNDPLYEPDMTDEESQLPDHPEGEIANEEAADLMDVEPEPLNRIPEGVATAFAERFEHHEAIGQVAAPVQEGDKGGEIIVELGGGLVKVQRPCASRDDVTEMSLDLGLTYEGMIKELKALESLSVGDMMWTIDPKQRVISTRWVVAAKNERIDGKETPIVRCRIVARDYSTGPSASQLGISSPTASGEALKLFLAAIGAEGFNILGLDVSTAFLFAWLGDERVVVSMPEGCVGPGGEKLYLRLKKALYGLRSAALHWTRHLSGLLGKLFGLKPCPTEPCLFTGYFKNKRVFVLSYVDDLLLAGASTEDLYEMVELLRKELKLKVTADLAKDGEIHFLGREILRSEPGGDLKFGMDPGYMQDVLEEYKLENAKGLPTPPCLRDLLDKSLDEASLQVPLTPEAAARYRRALGKLSWLSATRGDLVYYISVLARGFQGSFGGSLAVGHILGHEGKIVPHIYCDSEAAVNISKMEGLRKLRHIDIRACFIQTEVQAGSIKVFSVKGTENPADIFTNKYGTEYQKHLDGLWAVHRKLWAVVKTMSNLSDHWAVERPARCAYWKQTESFFENLSYPVYTSYVDGCAAGLLGNDGLPIAKRWRVMVTDARVSEGLNSLRCDKSHEHSLRFVLRETQHYPDASQVSQVGSHLLHLRKKTRWFNLVEQEVHLASSTAKPAQLMVGPNGARPVGAISSMQFIQR</sequence>
<feature type="region of interest" description="Disordered" evidence="1">
    <location>
        <begin position="449"/>
        <end position="479"/>
    </location>
</feature>
<proteinExistence type="predicted"/>
<dbReference type="OrthoDB" id="443797at2759"/>
<dbReference type="SUPFAM" id="SSF56672">
    <property type="entry name" value="DNA/RNA polymerases"/>
    <property type="match status" value="1"/>
</dbReference>
<dbReference type="Proteomes" id="UP000186817">
    <property type="component" value="Unassembled WGS sequence"/>
</dbReference>
<evidence type="ECO:0000313" key="4">
    <source>
        <dbReference type="Proteomes" id="UP000186817"/>
    </source>
</evidence>
<gene>
    <name evidence="3" type="primary">TY1B-ER1</name>
    <name evidence="3" type="ORF">AK812_SmicGene14880</name>
</gene>
<reference evidence="3 4" key="1">
    <citation type="submission" date="2016-02" db="EMBL/GenBank/DDBJ databases">
        <title>Genome analysis of coral dinoflagellate symbionts highlights evolutionary adaptations to a symbiotic lifestyle.</title>
        <authorList>
            <person name="Aranda M."/>
            <person name="Li Y."/>
            <person name="Liew Y.J."/>
            <person name="Baumgarten S."/>
            <person name="Simakov O."/>
            <person name="Wilson M."/>
            <person name="Piel J."/>
            <person name="Ashoor H."/>
            <person name="Bougouffa S."/>
            <person name="Bajic V.B."/>
            <person name="Ryu T."/>
            <person name="Ravasi T."/>
            <person name="Bayer T."/>
            <person name="Micklem G."/>
            <person name="Kim H."/>
            <person name="Bhak J."/>
            <person name="Lajeunesse T.C."/>
            <person name="Voolstra C.R."/>
        </authorList>
    </citation>
    <scope>NUCLEOTIDE SEQUENCE [LARGE SCALE GENOMIC DNA]</scope>
    <source>
        <strain evidence="3 4">CCMP2467</strain>
    </source>
</reference>
<dbReference type="Pfam" id="PF07727">
    <property type="entry name" value="RVT_2"/>
    <property type="match status" value="1"/>
</dbReference>
<dbReference type="InterPro" id="IPR013103">
    <property type="entry name" value="RVT_2"/>
</dbReference>
<protein>
    <submittedName>
        <fullName evidence="3">Transposon Ty1-ER1 Gag-Pol polyprotein</fullName>
    </submittedName>
</protein>
<evidence type="ECO:0000259" key="2">
    <source>
        <dbReference type="Pfam" id="PF07727"/>
    </source>
</evidence>